<dbReference type="EMBL" id="QGHV01000076">
    <property type="protein sequence ID" value="PWT36533.1"/>
    <property type="molecule type" value="Genomic_DNA"/>
</dbReference>
<organism evidence="3 4">
    <name type="scientific">Limosilactobacillus reuteri</name>
    <name type="common">Lactobacillus reuteri</name>
    <dbReference type="NCBI Taxonomy" id="1598"/>
    <lineage>
        <taxon>Bacteria</taxon>
        <taxon>Bacillati</taxon>
        <taxon>Bacillota</taxon>
        <taxon>Bacilli</taxon>
        <taxon>Lactobacillales</taxon>
        <taxon>Lactobacillaceae</taxon>
        <taxon>Limosilactobacillus</taxon>
    </lineage>
</organism>
<evidence type="ECO:0008006" key="5">
    <source>
        <dbReference type="Google" id="ProtNLM"/>
    </source>
</evidence>
<dbReference type="RefSeq" id="WP_109897334.1">
    <property type="nucleotide sequence ID" value="NZ_QGHV01000076.1"/>
</dbReference>
<keyword evidence="1" id="KW-0175">Coiled coil</keyword>
<evidence type="ECO:0000256" key="2">
    <source>
        <dbReference type="SAM" id="Phobius"/>
    </source>
</evidence>
<protein>
    <recommendedName>
        <fullName evidence="5">5-bromo-4-chloroindolyl phosphate hydrolysis protein</fullName>
    </recommendedName>
</protein>
<keyword evidence="2" id="KW-1133">Transmembrane helix</keyword>
<name>A0ABD6Y481_LIMRT</name>
<dbReference type="AlphaFoldDB" id="A0ABD6Y481"/>
<feature type="coiled-coil region" evidence="1">
    <location>
        <begin position="88"/>
        <end position="115"/>
    </location>
</feature>
<comment type="caution">
    <text evidence="3">The sequence shown here is derived from an EMBL/GenBank/DDBJ whole genome shotgun (WGS) entry which is preliminary data.</text>
</comment>
<sequence length="262" mass="30202">MKLKKIGNFLGIVIGTIYIAAVLYLEASRKLDWKTLLILFLFFVVWGIIVFANLAAFFDNKEINFLGVKIASTQGNNKVPDGESNSQLKLIQKQIDELEKKVRSIESDVRDMKQTSADATARDFHKEFEQFKLNQVSPVLILLEKYESPKQLEEFVKLVKEAKASKYNLENDIIYREIVEDYRENIVLQLTTVLEEIAKNNVFTDLQGIFLDAINSDSINQETFDTVKKQLIIDNSDNKLEIINTFSKAINDLKKLEEQKQR</sequence>
<feature type="transmembrane region" description="Helical" evidence="2">
    <location>
        <begin position="6"/>
        <end position="25"/>
    </location>
</feature>
<keyword evidence="2" id="KW-0812">Transmembrane</keyword>
<gene>
    <name evidence="3" type="ORF">DKZ35_09810</name>
</gene>
<evidence type="ECO:0000256" key="1">
    <source>
        <dbReference type="SAM" id="Coils"/>
    </source>
</evidence>
<reference evidence="4" key="1">
    <citation type="journal article" date="2018" name="Front. Microbiol.">
        <title>Comparative Genomics of the Herbivore Gut Symbiont Lactobacillus reuteri Reveals Genetic Diversity and Lifestyle Adaptation.</title>
        <authorList>
            <person name="Zhao J."/>
        </authorList>
    </citation>
    <scope>NUCLEOTIDE SEQUENCE [LARGE SCALE GENOMIC DNA]</scope>
    <source>
        <strain evidence="4">LR9</strain>
    </source>
</reference>
<accession>A0ABD6Y481</accession>
<evidence type="ECO:0000313" key="3">
    <source>
        <dbReference type="EMBL" id="PWT36533.1"/>
    </source>
</evidence>
<dbReference type="Proteomes" id="UP000245735">
    <property type="component" value="Unassembled WGS sequence"/>
</dbReference>
<evidence type="ECO:0000313" key="4">
    <source>
        <dbReference type="Proteomes" id="UP000245735"/>
    </source>
</evidence>
<feature type="transmembrane region" description="Helical" evidence="2">
    <location>
        <begin position="37"/>
        <end position="58"/>
    </location>
</feature>
<proteinExistence type="predicted"/>
<keyword evidence="2" id="KW-0472">Membrane</keyword>